<keyword evidence="4" id="KW-1185">Reference proteome</keyword>
<dbReference type="EMBL" id="BOOW01000057">
    <property type="protein sequence ID" value="GII97265.1"/>
    <property type="molecule type" value="Genomic_DNA"/>
</dbReference>
<evidence type="ECO:0000313" key="3">
    <source>
        <dbReference type="EMBL" id="GII97265.1"/>
    </source>
</evidence>
<reference evidence="3" key="1">
    <citation type="submission" date="2021-01" db="EMBL/GenBank/DDBJ databases">
        <title>Whole genome shotgun sequence of Sinosporangium siamense NBRC 109515.</title>
        <authorList>
            <person name="Komaki H."/>
            <person name="Tamura T."/>
        </authorList>
    </citation>
    <scope>NUCLEOTIDE SEQUENCE</scope>
    <source>
        <strain evidence="3">NBRC 109515</strain>
    </source>
</reference>
<comment type="caution">
    <text evidence="3">The sequence shown here is derived from an EMBL/GenBank/DDBJ whole genome shotgun (WGS) entry which is preliminary data.</text>
</comment>
<evidence type="ECO:0000313" key="4">
    <source>
        <dbReference type="Proteomes" id="UP000606172"/>
    </source>
</evidence>
<evidence type="ECO:0000256" key="1">
    <source>
        <dbReference type="SAM" id="MobiDB-lite"/>
    </source>
</evidence>
<feature type="region of interest" description="Disordered" evidence="1">
    <location>
        <begin position="1"/>
        <end position="38"/>
    </location>
</feature>
<protein>
    <submittedName>
        <fullName evidence="3">Uncharacterized protein</fullName>
    </submittedName>
</protein>
<keyword evidence="2" id="KW-0812">Transmembrane</keyword>
<feature type="region of interest" description="Disordered" evidence="1">
    <location>
        <begin position="102"/>
        <end position="128"/>
    </location>
</feature>
<proteinExistence type="predicted"/>
<organism evidence="3 4">
    <name type="scientific">Sinosporangium siamense</name>
    <dbReference type="NCBI Taxonomy" id="1367973"/>
    <lineage>
        <taxon>Bacteria</taxon>
        <taxon>Bacillati</taxon>
        <taxon>Actinomycetota</taxon>
        <taxon>Actinomycetes</taxon>
        <taxon>Streptosporangiales</taxon>
        <taxon>Streptosporangiaceae</taxon>
        <taxon>Sinosporangium</taxon>
    </lineage>
</organism>
<accession>A0A919RQM5</accession>
<gene>
    <name evidence="3" type="ORF">Ssi02_74960</name>
</gene>
<sequence length="211" mass="22560">MRIPPRPGPEWRFNLPPGWPDAPADWEPNEGWGGPEGDWPAAPPYWNWWVVLEGVAPGSETLPSGRQKLVASLMKNRNLLLAGAVTVVVAFAAGGFAVQSLGGADRDSTAVTDEQSSDGEDTGGANGADLAYQTEWSEMSTRQTFVRSPECSAINFSQAACLSNPGRSVSEPYMTVRQGHVCAADFNEATQLASANRARLTGKILSLECSH</sequence>
<feature type="transmembrane region" description="Helical" evidence="2">
    <location>
        <begin position="78"/>
        <end position="98"/>
    </location>
</feature>
<name>A0A919RQM5_9ACTN</name>
<keyword evidence="2" id="KW-0472">Membrane</keyword>
<dbReference type="AlphaFoldDB" id="A0A919RQM5"/>
<dbReference type="Proteomes" id="UP000606172">
    <property type="component" value="Unassembled WGS sequence"/>
</dbReference>
<evidence type="ECO:0000256" key="2">
    <source>
        <dbReference type="SAM" id="Phobius"/>
    </source>
</evidence>
<keyword evidence="2" id="KW-1133">Transmembrane helix</keyword>